<dbReference type="OrthoDB" id="6101402at2759"/>
<dbReference type="EMBL" id="CAJFCJ010000001">
    <property type="protein sequence ID" value="CAD5111176.1"/>
    <property type="molecule type" value="Genomic_DNA"/>
</dbReference>
<dbReference type="SMART" id="SM01381">
    <property type="entry name" value="7TM_GPCR_Srsx"/>
    <property type="match status" value="1"/>
</dbReference>
<dbReference type="GO" id="GO:0004983">
    <property type="term" value="F:neuropeptide Y receptor activity"/>
    <property type="evidence" value="ECO:0007669"/>
    <property type="project" value="InterPro"/>
</dbReference>
<accession>A0A7I8V4V3</accession>
<comment type="similarity">
    <text evidence="2 10">Belongs to the G-protein coupled receptor 1 family.</text>
</comment>
<dbReference type="AlphaFoldDB" id="A0A7I8V4V3"/>
<evidence type="ECO:0000313" key="14">
    <source>
        <dbReference type="Proteomes" id="UP000549394"/>
    </source>
</evidence>
<evidence type="ECO:0000256" key="7">
    <source>
        <dbReference type="ARBA" id="ARBA00023136"/>
    </source>
</evidence>
<dbReference type="CDD" id="cd00637">
    <property type="entry name" value="7tm_classA_rhodopsin-like"/>
    <property type="match status" value="1"/>
</dbReference>
<feature type="transmembrane region" description="Helical" evidence="11">
    <location>
        <begin position="133"/>
        <end position="153"/>
    </location>
</feature>
<feature type="transmembrane region" description="Helical" evidence="11">
    <location>
        <begin position="296"/>
        <end position="318"/>
    </location>
</feature>
<dbReference type="Pfam" id="PF00001">
    <property type="entry name" value="7tm_1"/>
    <property type="match status" value="1"/>
</dbReference>
<keyword evidence="6 10" id="KW-0297">G-protein coupled receptor</keyword>
<gene>
    <name evidence="13" type="ORF">DGYR_LOCUS500</name>
</gene>
<dbReference type="PROSITE" id="PS00237">
    <property type="entry name" value="G_PROTEIN_RECEP_F1_1"/>
    <property type="match status" value="1"/>
</dbReference>
<organism evidence="13 14">
    <name type="scientific">Dimorphilus gyrociliatus</name>
    <dbReference type="NCBI Taxonomy" id="2664684"/>
    <lineage>
        <taxon>Eukaryota</taxon>
        <taxon>Metazoa</taxon>
        <taxon>Spiralia</taxon>
        <taxon>Lophotrochozoa</taxon>
        <taxon>Annelida</taxon>
        <taxon>Polychaeta</taxon>
        <taxon>Polychaeta incertae sedis</taxon>
        <taxon>Dinophilidae</taxon>
        <taxon>Dimorphilus</taxon>
    </lineage>
</organism>
<comment type="subcellular location">
    <subcellularLocation>
        <location evidence="1">Cell membrane</location>
        <topology evidence="1">Multi-pass membrane protein</topology>
    </subcellularLocation>
</comment>
<dbReference type="PRINTS" id="PR01012">
    <property type="entry name" value="NRPEPTIDEYR"/>
</dbReference>
<sequence>MTNWYILPDEQNISSGFIIFIKIYLGIAACVGFVGNTATLASLASFKKLRTIPNIYLANLAIADLLVCCIIIPNTLIGYYGLYEKIHCRIIALISLMCLMVSVLTLGLVALNRYILICRTRDTYEKIYTTKKTLGSAICAWLYALLLFTPPYYTSAEYTYNTKLGACLFASKSPPSYFFILVCADFLVIFPTLNIMLFCYWKILKKFRDSRRKIGQTSVTTTTRETNSETSEVPPRRAFVSKDDKTRKTGNKSSTNSKTMALVKNLLVITAAFLCSWMPLVITYKIDYYGSLTSSYYHFVFAVALAGSCLNFLIYAFLNRQLKDAYITLATCNRKRNI</sequence>
<protein>
    <recommendedName>
        <fullName evidence="12">G-protein coupled receptors family 1 profile domain-containing protein</fullName>
    </recommendedName>
</protein>
<keyword evidence="3" id="KW-1003">Cell membrane</keyword>
<dbReference type="InterPro" id="IPR000276">
    <property type="entry name" value="GPCR_Rhodpsn"/>
</dbReference>
<dbReference type="PANTHER" id="PTHR24228:SF59">
    <property type="entry name" value="NEUROPEPTIDE RECEPTOR 15"/>
    <property type="match status" value="1"/>
</dbReference>
<dbReference type="PROSITE" id="PS50262">
    <property type="entry name" value="G_PROTEIN_RECEP_F1_2"/>
    <property type="match status" value="1"/>
</dbReference>
<evidence type="ECO:0000256" key="10">
    <source>
        <dbReference type="RuleBase" id="RU000688"/>
    </source>
</evidence>
<dbReference type="Gene3D" id="1.20.1070.10">
    <property type="entry name" value="Rhodopsin 7-helix transmembrane proteins"/>
    <property type="match status" value="1"/>
</dbReference>
<dbReference type="SUPFAM" id="SSF81321">
    <property type="entry name" value="Family A G protein-coupled receptor-like"/>
    <property type="match status" value="1"/>
</dbReference>
<dbReference type="Proteomes" id="UP000549394">
    <property type="component" value="Unassembled WGS sequence"/>
</dbReference>
<evidence type="ECO:0000256" key="9">
    <source>
        <dbReference type="ARBA" id="ARBA00023224"/>
    </source>
</evidence>
<evidence type="ECO:0000256" key="11">
    <source>
        <dbReference type="SAM" id="Phobius"/>
    </source>
</evidence>
<keyword evidence="14" id="KW-1185">Reference proteome</keyword>
<dbReference type="InterPro" id="IPR017452">
    <property type="entry name" value="GPCR_Rhodpsn_7TM"/>
</dbReference>
<reference evidence="13 14" key="1">
    <citation type="submission" date="2020-08" db="EMBL/GenBank/DDBJ databases">
        <authorList>
            <person name="Hejnol A."/>
        </authorList>
    </citation>
    <scope>NUCLEOTIDE SEQUENCE [LARGE SCALE GENOMIC DNA]</scope>
</reference>
<dbReference type="InterPro" id="IPR000611">
    <property type="entry name" value="NPY_rcpt"/>
</dbReference>
<evidence type="ECO:0000256" key="3">
    <source>
        <dbReference type="ARBA" id="ARBA00022475"/>
    </source>
</evidence>
<comment type="caution">
    <text evidence="13">The sequence shown here is derived from an EMBL/GenBank/DDBJ whole genome shotgun (WGS) entry which is preliminary data.</text>
</comment>
<keyword evidence="5 11" id="KW-1133">Transmembrane helix</keyword>
<feature type="transmembrane region" description="Helical" evidence="11">
    <location>
        <begin position="90"/>
        <end position="112"/>
    </location>
</feature>
<evidence type="ECO:0000256" key="1">
    <source>
        <dbReference type="ARBA" id="ARBA00004651"/>
    </source>
</evidence>
<dbReference type="PANTHER" id="PTHR24228">
    <property type="entry name" value="B2 BRADYKININ RECEPTOR/ANGIOTENSIN II RECEPTOR"/>
    <property type="match status" value="1"/>
</dbReference>
<evidence type="ECO:0000256" key="5">
    <source>
        <dbReference type="ARBA" id="ARBA00022989"/>
    </source>
</evidence>
<keyword evidence="8 10" id="KW-0675">Receptor</keyword>
<feature type="transmembrane region" description="Helical" evidence="11">
    <location>
        <begin position="55"/>
        <end position="78"/>
    </location>
</feature>
<dbReference type="GO" id="GO:0005886">
    <property type="term" value="C:plasma membrane"/>
    <property type="evidence" value="ECO:0007669"/>
    <property type="project" value="UniProtKB-SubCell"/>
</dbReference>
<keyword evidence="4 10" id="KW-0812">Transmembrane</keyword>
<feature type="transmembrane region" description="Helical" evidence="11">
    <location>
        <begin position="17"/>
        <end position="43"/>
    </location>
</feature>
<keyword evidence="9 10" id="KW-0807">Transducer</keyword>
<evidence type="ECO:0000256" key="6">
    <source>
        <dbReference type="ARBA" id="ARBA00023040"/>
    </source>
</evidence>
<evidence type="ECO:0000256" key="2">
    <source>
        <dbReference type="ARBA" id="ARBA00010663"/>
    </source>
</evidence>
<feature type="domain" description="G-protein coupled receptors family 1 profile" evidence="12">
    <location>
        <begin position="35"/>
        <end position="315"/>
    </location>
</feature>
<proteinExistence type="inferred from homology"/>
<evidence type="ECO:0000256" key="4">
    <source>
        <dbReference type="ARBA" id="ARBA00022692"/>
    </source>
</evidence>
<name>A0A7I8V4V3_9ANNE</name>
<dbReference type="PRINTS" id="PR00237">
    <property type="entry name" value="GPCRRHODOPSN"/>
</dbReference>
<feature type="transmembrane region" description="Helical" evidence="11">
    <location>
        <begin position="178"/>
        <end position="203"/>
    </location>
</feature>
<keyword evidence="7 11" id="KW-0472">Membrane</keyword>
<evidence type="ECO:0000256" key="8">
    <source>
        <dbReference type="ARBA" id="ARBA00023170"/>
    </source>
</evidence>
<feature type="transmembrane region" description="Helical" evidence="11">
    <location>
        <begin position="262"/>
        <end position="284"/>
    </location>
</feature>
<evidence type="ECO:0000259" key="12">
    <source>
        <dbReference type="PROSITE" id="PS50262"/>
    </source>
</evidence>
<evidence type="ECO:0000313" key="13">
    <source>
        <dbReference type="EMBL" id="CAD5111176.1"/>
    </source>
</evidence>